<accession>F8E5J0</accession>
<evidence type="ECO:0000259" key="1">
    <source>
        <dbReference type="Pfam" id="PF09376"/>
    </source>
</evidence>
<sequence length="452" mass="51667">MGSTSRKHKPNEWAAKINHTHIINDSFIKNFINNCSLPMSSFDIDKNDTDCLKTLNANIHNPIKYILAVDGGYTTVEVKKNFPSAQFAFFQFGAVLFNIEDLDALSKKPFIFPEDMQKLHNLERFKLAIPIKNIVVKNESSLKDSIRKSVYDFFMKERDQTSLMETLKWFIFEEYSDTPIDSYSLASNPNLNVGTGEFILKRNSINSDYTFNSPSGIVYLTDVFRLHEVIDEEHGAIGILGYLTRLIEQLILVHFMRIIFKCQKQWLKEFLFIADGPLSFSGQTANMHKPMRNLCNYFLQSENLFLVGLEKSGPFVEHAREIADPPSGKPVLDRGKYILPSNKYIYKYIIPGDFSTMHYGKTSYYSGKVIFHSYDGQILVLTVPVPDKNAIINPKKKDFANLDIILLNIQKLKCDMYDDTVVPVALANKLVSLANHPSKVLLEKFATSTYNK</sequence>
<name>F8E5J0_FLESM</name>
<feature type="domain" description="NurA" evidence="1">
    <location>
        <begin position="66"/>
        <end position="254"/>
    </location>
</feature>
<gene>
    <name evidence="2" type="ordered locus">Flexsi_2128</name>
</gene>
<reference evidence="2 3" key="1">
    <citation type="journal article" date="2011" name="Stand. Genomic Sci.">
        <title>Genome sequence of the moderately thermophilic halophile Flexistipes sinusarabici strain (MAS10).</title>
        <authorList>
            <person name="Lapidus A."/>
            <person name="Chertkov O."/>
            <person name="Nolan M."/>
            <person name="Lucas S."/>
            <person name="Hammon N."/>
            <person name="Deshpande S."/>
            <person name="Cheng J.F."/>
            <person name="Tapia R."/>
            <person name="Han C."/>
            <person name="Goodwin L."/>
            <person name="Pitluck S."/>
            <person name="Liolios K."/>
            <person name="Pagani I."/>
            <person name="Ivanova N."/>
            <person name="Huntemann M."/>
            <person name="Mavromatis K."/>
            <person name="Mikhailova N."/>
            <person name="Pati A."/>
            <person name="Chen A."/>
            <person name="Palaniappan K."/>
            <person name="Land M."/>
            <person name="Hauser L."/>
            <person name="Brambilla E.M."/>
            <person name="Rohde M."/>
            <person name="Abt B."/>
            <person name="Spring S."/>
            <person name="Goker M."/>
            <person name="Bristow J."/>
            <person name="Eisen J.A."/>
            <person name="Markowitz V."/>
            <person name="Hugenholtz P."/>
            <person name="Kyrpides N.C."/>
            <person name="Klenk H.P."/>
            <person name="Woyke T."/>
        </authorList>
    </citation>
    <scope>NUCLEOTIDE SEQUENCE [LARGE SCALE GENOMIC DNA]</scope>
    <source>
        <strain evidence="3">DSM 4947 / MAS 10</strain>
    </source>
</reference>
<dbReference type="HOGENOM" id="CLU_049028_1_0_0"/>
<dbReference type="EMBL" id="CP002858">
    <property type="protein sequence ID" value="AEI15753.1"/>
    <property type="molecule type" value="Genomic_DNA"/>
</dbReference>
<evidence type="ECO:0000313" key="3">
    <source>
        <dbReference type="Proteomes" id="UP000006621"/>
    </source>
</evidence>
<dbReference type="OrthoDB" id="63920at2"/>
<dbReference type="AlphaFoldDB" id="F8E5J0"/>
<organism evidence="2 3">
    <name type="scientific">Flexistipes sinusarabici (strain ATCC 49648 / DSM 4947 / MAS 10)</name>
    <dbReference type="NCBI Taxonomy" id="717231"/>
    <lineage>
        <taxon>Bacteria</taxon>
        <taxon>Pseudomonadati</taxon>
        <taxon>Deferribacterota</taxon>
        <taxon>Deferribacteres</taxon>
        <taxon>Deferribacterales</taxon>
        <taxon>Flexistipitaceae</taxon>
        <taxon>Flexistipes</taxon>
    </lineage>
</organism>
<dbReference type="InterPro" id="IPR018977">
    <property type="entry name" value="NurA_domain"/>
</dbReference>
<dbReference type="eggNOG" id="ENOG502Z8JN">
    <property type="taxonomic scope" value="Bacteria"/>
</dbReference>
<dbReference type="Pfam" id="PF09376">
    <property type="entry name" value="NurA"/>
    <property type="match status" value="1"/>
</dbReference>
<keyword evidence="3" id="KW-1185">Reference proteome</keyword>
<evidence type="ECO:0000313" key="2">
    <source>
        <dbReference type="EMBL" id="AEI15753.1"/>
    </source>
</evidence>
<protein>
    <submittedName>
        <fullName evidence="2">NurA domain-containing protein</fullName>
    </submittedName>
</protein>
<dbReference type="STRING" id="717231.Flexsi_2128"/>
<dbReference type="Proteomes" id="UP000006621">
    <property type="component" value="Chromosome"/>
</dbReference>
<proteinExistence type="predicted"/>
<dbReference type="KEGG" id="fsi:Flexsi_2128"/>
<dbReference type="RefSeq" id="WP_013887199.1">
    <property type="nucleotide sequence ID" value="NC_015672.1"/>
</dbReference>
<reference evidence="3" key="2">
    <citation type="submission" date="2011-06" db="EMBL/GenBank/DDBJ databases">
        <title>The complete genome of Flexistipes sinusarabici DSM 4947.</title>
        <authorList>
            <person name="Lucas S."/>
            <person name="Han J."/>
            <person name="Lapidus A."/>
            <person name="Bruce D."/>
            <person name="Goodwin L."/>
            <person name="Pitluck S."/>
            <person name="Peters L."/>
            <person name="Kyrpides N."/>
            <person name="Mavromatis K."/>
            <person name="Ivanova N."/>
            <person name="Mikhailova N."/>
            <person name="Chertkov O."/>
            <person name="Detter J.C."/>
            <person name="Tapia R."/>
            <person name="Han C."/>
            <person name="Land M."/>
            <person name="Hauser L."/>
            <person name="Markowitz V."/>
            <person name="Cheng J.-F."/>
            <person name="Hugenholtz P."/>
            <person name="Woyke T."/>
            <person name="Wu D."/>
            <person name="Spring S."/>
            <person name="Schroeder M."/>
            <person name="Brambilla E."/>
            <person name="Klenk H.-P."/>
            <person name="Eisen J.A."/>
        </authorList>
    </citation>
    <scope>NUCLEOTIDE SEQUENCE [LARGE SCALE GENOMIC DNA]</scope>
    <source>
        <strain evidence="3">DSM 4947 / MAS 10</strain>
    </source>
</reference>